<reference evidence="1" key="1">
    <citation type="journal article" date="2014" name="Front. Microbiol.">
        <title>High frequency of phylogenetically diverse reductive dehalogenase-homologous genes in deep subseafloor sedimentary metagenomes.</title>
        <authorList>
            <person name="Kawai M."/>
            <person name="Futagami T."/>
            <person name="Toyoda A."/>
            <person name="Takaki Y."/>
            <person name="Nishi S."/>
            <person name="Hori S."/>
            <person name="Arai W."/>
            <person name="Tsubouchi T."/>
            <person name="Morono Y."/>
            <person name="Uchiyama I."/>
            <person name="Ito T."/>
            <person name="Fujiyama A."/>
            <person name="Inagaki F."/>
            <person name="Takami H."/>
        </authorList>
    </citation>
    <scope>NUCLEOTIDE SEQUENCE</scope>
    <source>
        <strain evidence="1">Expedition CK06-06</strain>
    </source>
</reference>
<comment type="caution">
    <text evidence="1">The sequence shown here is derived from an EMBL/GenBank/DDBJ whole genome shotgun (WGS) entry which is preliminary data.</text>
</comment>
<dbReference type="EMBL" id="BARU01029618">
    <property type="protein sequence ID" value="GAH68984.1"/>
    <property type="molecule type" value="Genomic_DNA"/>
</dbReference>
<name>X1ISD3_9ZZZZ</name>
<gene>
    <name evidence="1" type="ORF">S03H2_47085</name>
</gene>
<proteinExistence type="predicted"/>
<organism evidence="1">
    <name type="scientific">marine sediment metagenome</name>
    <dbReference type="NCBI Taxonomy" id="412755"/>
    <lineage>
        <taxon>unclassified sequences</taxon>
        <taxon>metagenomes</taxon>
        <taxon>ecological metagenomes</taxon>
    </lineage>
</organism>
<evidence type="ECO:0000313" key="1">
    <source>
        <dbReference type="EMBL" id="GAH68984.1"/>
    </source>
</evidence>
<sequence length="127" mass="14251">VRPIDKAYFGNCILYGNKEYELGVDEHPSSKIPYQFVHSLLKADPEAFDLNDQSHFTAVINLEDPRFVNPNHSYSNFQLDTLSPAKDLAFSDIAIQYPLDILGVSRLGTLGPDMGAYERVENDSISK</sequence>
<dbReference type="AlphaFoldDB" id="X1ISD3"/>
<protein>
    <submittedName>
        <fullName evidence="1">Uncharacterized protein</fullName>
    </submittedName>
</protein>
<accession>X1ISD3</accession>
<feature type="non-terminal residue" evidence="1">
    <location>
        <position position="1"/>
    </location>
</feature>